<feature type="region of interest" description="Disordered" evidence="1">
    <location>
        <begin position="91"/>
        <end position="116"/>
    </location>
</feature>
<dbReference type="InterPro" id="IPR027373">
    <property type="entry name" value="RHH_dom"/>
</dbReference>
<feature type="domain" description="Ribbon-helix-helix" evidence="2">
    <location>
        <begin position="16"/>
        <end position="83"/>
    </location>
</feature>
<evidence type="ECO:0000313" key="3">
    <source>
        <dbReference type="EMBL" id="MDY8107824.1"/>
    </source>
</evidence>
<dbReference type="RefSeq" id="WP_322185182.1">
    <property type="nucleotide sequence ID" value="NZ_JAXLPB010000001.1"/>
</dbReference>
<organism evidence="3 4">
    <name type="scientific">Fulvimarina uroteuthidis</name>
    <dbReference type="NCBI Taxonomy" id="3098149"/>
    <lineage>
        <taxon>Bacteria</taxon>
        <taxon>Pseudomonadati</taxon>
        <taxon>Pseudomonadota</taxon>
        <taxon>Alphaproteobacteria</taxon>
        <taxon>Hyphomicrobiales</taxon>
        <taxon>Aurantimonadaceae</taxon>
        <taxon>Fulvimarina</taxon>
    </lineage>
</organism>
<dbReference type="Gene3D" id="1.10.3990.20">
    <property type="entry name" value="protein bp1543"/>
    <property type="match status" value="1"/>
</dbReference>
<protein>
    <submittedName>
        <fullName evidence="3">Ribbon-helix-helix domain-containing protein</fullName>
    </submittedName>
</protein>
<reference evidence="3 4" key="1">
    <citation type="submission" date="2023-12" db="EMBL/GenBank/DDBJ databases">
        <title>Description of Novel Strain Fulvimarina sp. 2208YS6-2-32 isolated from Uroteuthis (Photololigo) edulis.</title>
        <authorList>
            <person name="Park J.-S."/>
        </authorList>
    </citation>
    <scope>NUCLEOTIDE SEQUENCE [LARGE SCALE GENOMIC DNA]</scope>
    <source>
        <strain evidence="3 4">2208YS6-2-32</strain>
    </source>
</reference>
<dbReference type="Proteomes" id="UP001294412">
    <property type="component" value="Unassembled WGS sequence"/>
</dbReference>
<evidence type="ECO:0000313" key="4">
    <source>
        <dbReference type="Proteomes" id="UP001294412"/>
    </source>
</evidence>
<sequence>MCQLFAGIPAHDIEGETRSVRLGGHSTSIRLEAAFWRTLESLSESQGMTLGKFLTKLHDEVLDLNGEVRNFASHLRCACLVHLQREDSATTLRAPRDADRFRRRESGQPVQMPIAS</sequence>
<gene>
    <name evidence="3" type="ORF">U0C82_01510</name>
</gene>
<feature type="compositionally biased region" description="Basic and acidic residues" evidence="1">
    <location>
        <begin position="91"/>
        <end position="106"/>
    </location>
</feature>
<dbReference type="InterPro" id="IPR038268">
    <property type="entry name" value="RHH_sf"/>
</dbReference>
<keyword evidence="4" id="KW-1185">Reference proteome</keyword>
<accession>A0ABU5HXG0</accession>
<evidence type="ECO:0000259" key="2">
    <source>
        <dbReference type="Pfam" id="PF13467"/>
    </source>
</evidence>
<dbReference type="EMBL" id="JAXLPB010000001">
    <property type="protein sequence ID" value="MDY8107824.1"/>
    <property type="molecule type" value="Genomic_DNA"/>
</dbReference>
<dbReference type="Pfam" id="PF13467">
    <property type="entry name" value="RHH_4"/>
    <property type="match status" value="1"/>
</dbReference>
<evidence type="ECO:0000256" key="1">
    <source>
        <dbReference type="SAM" id="MobiDB-lite"/>
    </source>
</evidence>
<comment type="caution">
    <text evidence="3">The sequence shown here is derived from an EMBL/GenBank/DDBJ whole genome shotgun (WGS) entry which is preliminary data.</text>
</comment>
<name>A0ABU5HXG0_9HYPH</name>
<proteinExistence type="predicted"/>